<accession>A0AAD3AZF7</accession>
<organism evidence="1 2">
    <name type="scientific">Microcystis aeruginosa NIES-3807</name>
    <dbReference type="NCBI Taxonomy" id="2517785"/>
    <lineage>
        <taxon>Bacteria</taxon>
        <taxon>Bacillati</taxon>
        <taxon>Cyanobacteriota</taxon>
        <taxon>Cyanophyceae</taxon>
        <taxon>Oscillatoriophycideae</taxon>
        <taxon>Chroococcales</taxon>
        <taxon>Microcystaceae</taxon>
        <taxon>Microcystis</taxon>
    </lineage>
</organism>
<gene>
    <name evidence="1" type="ORF">NIES3807_19690</name>
</gene>
<comment type="caution">
    <text evidence="1">The sequence shown here is derived from an EMBL/GenBank/DDBJ whole genome shotgun (WGS) entry which is preliminary data.</text>
</comment>
<reference evidence="1 2" key="1">
    <citation type="submission" date="2019-02" db="EMBL/GenBank/DDBJ databases">
        <title>Draft genome sequence of Arthrospira platensis NIES-3807.</title>
        <authorList>
            <person name="Yamaguchi H."/>
            <person name="Suzuki S."/>
            <person name="Kawachi M."/>
        </authorList>
    </citation>
    <scope>NUCLEOTIDE SEQUENCE [LARGE SCALE GENOMIC DNA]</scope>
    <source>
        <strain evidence="1 2">NIES-3807</strain>
    </source>
</reference>
<name>A0AAD3AZF7_MICAE</name>
<evidence type="ECO:0000313" key="1">
    <source>
        <dbReference type="EMBL" id="GCL58799.1"/>
    </source>
</evidence>
<proteinExistence type="predicted"/>
<dbReference type="RefSeq" id="WP_016515953.1">
    <property type="nucleotide sequence ID" value="NZ_BJCK01000026.1"/>
</dbReference>
<protein>
    <submittedName>
        <fullName evidence="1">Uncharacterized protein</fullName>
    </submittedName>
</protein>
<dbReference type="Proteomes" id="UP000441080">
    <property type="component" value="Unassembled WGS sequence"/>
</dbReference>
<sequence length="169" mass="18451">MPNTNVFRGSDATLVLAVDDKATEEGKLADGLINEYDFSNIVGRLRNVQVNVHNEVRPYHEIGKRFPSELRPGNVNVSGVAERAHINGALLRLLLGDAANSPPPADPLAQPTFNIVISLKNPALPDNSSKLVLFGVKFENWNFSLPEDDFVMEAVTFRALRIGSEETAG</sequence>
<evidence type="ECO:0000313" key="2">
    <source>
        <dbReference type="Proteomes" id="UP000441080"/>
    </source>
</evidence>
<dbReference type="AlphaFoldDB" id="A0AAD3AZF7"/>
<dbReference type="EMBL" id="BJCK01000026">
    <property type="protein sequence ID" value="GCL58799.1"/>
    <property type="molecule type" value="Genomic_DNA"/>
</dbReference>